<gene>
    <name evidence="1" type="ORF">ALEPTO_LOCUS589</name>
    <name evidence="2" type="ORF">ALEPTO_LOCUS591</name>
</gene>
<reference evidence="2" key="1">
    <citation type="submission" date="2021-06" db="EMBL/GenBank/DDBJ databases">
        <authorList>
            <person name="Kallberg Y."/>
            <person name="Tangrot J."/>
            <person name="Rosling A."/>
        </authorList>
    </citation>
    <scope>NUCLEOTIDE SEQUENCE</scope>
    <source>
        <strain evidence="2">FL130A</strain>
    </source>
</reference>
<proteinExistence type="predicted"/>
<evidence type="ECO:0000313" key="3">
    <source>
        <dbReference type="Proteomes" id="UP000789508"/>
    </source>
</evidence>
<sequence>MTEKLARKAVEDLLRYRASLQRSRDSSSFYTASFNDIKIPLSNGAKIIDKESGKNTKLSPTKRGLKKIKIQVRNKQALGVMEQKKKENPLDKIRKEQEERKLNLSSNKKYFKTQKMETKEKELKKKILNLQKKKQIK</sequence>
<dbReference type="EMBL" id="CAJVPS010000042">
    <property type="protein sequence ID" value="CAG8444693.1"/>
    <property type="molecule type" value="Genomic_DNA"/>
</dbReference>
<organism evidence="2 3">
    <name type="scientific">Ambispora leptoticha</name>
    <dbReference type="NCBI Taxonomy" id="144679"/>
    <lineage>
        <taxon>Eukaryota</taxon>
        <taxon>Fungi</taxon>
        <taxon>Fungi incertae sedis</taxon>
        <taxon>Mucoromycota</taxon>
        <taxon>Glomeromycotina</taxon>
        <taxon>Glomeromycetes</taxon>
        <taxon>Archaeosporales</taxon>
        <taxon>Ambisporaceae</taxon>
        <taxon>Ambispora</taxon>
    </lineage>
</organism>
<accession>A0A9N8VBD3</accession>
<name>A0A9N8VBD3_9GLOM</name>
<evidence type="ECO:0000313" key="1">
    <source>
        <dbReference type="EMBL" id="CAG8444667.1"/>
    </source>
</evidence>
<keyword evidence="3" id="KW-1185">Reference proteome</keyword>
<comment type="caution">
    <text evidence="2">The sequence shown here is derived from an EMBL/GenBank/DDBJ whole genome shotgun (WGS) entry which is preliminary data.</text>
</comment>
<protein>
    <submittedName>
        <fullName evidence="1">3442_t:CDS:1</fullName>
    </submittedName>
    <submittedName>
        <fullName evidence="2">3444_t:CDS:1</fullName>
    </submittedName>
</protein>
<dbReference type="EMBL" id="CAJVPS010000042">
    <property type="protein sequence ID" value="CAG8444667.1"/>
    <property type="molecule type" value="Genomic_DNA"/>
</dbReference>
<dbReference type="AlphaFoldDB" id="A0A9N8VBD3"/>
<evidence type="ECO:0000313" key="2">
    <source>
        <dbReference type="EMBL" id="CAG8444693.1"/>
    </source>
</evidence>
<dbReference type="Proteomes" id="UP000789508">
    <property type="component" value="Unassembled WGS sequence"/>
</dbReference>